<gene>
    <name evidence="1" type="ORF">BV25DRAFT_1821121</name>
</gene>
<evidence type="ECO:0000313" key="1">
    <source>
        <dbReference type="EMBL" id="KAI0066209.1"/>
    </source>
</evidence>
<sequence>MPNPHAVAPSSQKKRKGGMKATLLTEYFPRRSSNVGSSPQSSSQPPSQPGSSQPGPSQSQPQHKVKPPVPAKLFYASSATKDKASVGGNSTSTPVGRDAIPSSKTPGRVSTSQSTSSPSILASSRAQREQIMPPSKRKHDEDSFVELDTSSVLAGATFLPSQHSAPFPPISHPSTPRKELPQTPRRSSNKRPRLTSPRKAVVDDTDDLVPSSQSDEQEMTVEKVKRVDPREVVETVESWRLGAAGLSTPAKEPLELSLVEPIEPMDVDIPADLDFPVSAFSSTLSPCSSSAPSPMHSPKVAPRTPSKAFAQFSPVTPPASSPEPELSPPVVPLDSKSKTAQIIAQIRADAARAVPSSPEDEEDRSRRIPNLDDSSDEDEDDWNPFSGDKKLLYKKGRDSLDSLASTSASRKLRSQSALTPTLTSPDSDSPPQSQYASPNQSPSPSSAAHKYMTRTRSRISSTPIIGSVSHAGRSMRSTSSPAPTTSSRPSRTRRAPVPKDRMMTTAVMHKKKVVNPLEALLREKKTAERQGRGIDALRRAEGHDVDALMSDFVDEDEDEAAFADEDAARRAAGLGITMRFDGDKGDGEGPHGEDQEVDAEDRERLLGEKEGKAVGKILDGDRGASGHLYRALGVRIWAEDEGSVDEMVLDGAFKEWPEEEGEFKDPLVDLLSGAVKRKDFDTVSFILNTKLLYVADLSQFPGVVRWLCAQALLAEQPSAFHFIRHIQTPSTSVLPMQLVVQTFAFLGMRDEVLSRLRTDEAPTSRASGASSEKRVQVAYRFVALVSAFAKSGVLNVDEMPETILAVLLMGMDVDASVELRLDVQIALGNLCAQLPQALEPKDAGASIEAAVAVKVLDYSSSLSVPNQAHLLALFQCGSTSAGRIARCVAHHLLSGLPLTQADYVILPSLSPLIDVLDDIAGLFEVADGTDYDVFSARVDVLAVALSGIEGYVAEEGALRRMTQVASLEGSPRKTKDPVPLELIKNRLDVVHGRIVDTRAAHLDRSRAKAALQRLSLRVFYQRAAAQNSGQRRLRDFWSRASREAAA</sequence>
<organism evidence="1 2">
    <name type="scientific">Artomyces pyxidatus</name>
    <dbReference type="NCBI Taxonomy" id="48021"/>
    <lineage>
        <taxon>Eukaryota</taxon>
        <taxon>Fungi</taxon>
        <taxon>Dikarya</taxon>
        <taxon>Basidiomycota</taxon>
        <taxon>Agaricomycotina</taxon>
        <taxon>Agaricomycetes</taxon>
        <taxon>Russulales</taxon>
        <taxon>Auriscalpiaceae</taxon>
        <taxon>Artomyces</taxon>
    </lineage>
</organism>
<reference evidence="1" key="2">
    <citation type="journal article" date="2022" name="New Phytol.">
        <title>Evolutionary transition to the ectomycorrhizal habit in the genomes of a hyperdiverse lineage of mushroom-forming fungi.</title>
        <authorList>
            <person name="Looney B."/>
            <person name="Miyauchi S."/>
            <person name="Morin E."/>
            <person name="Drula E."/>
            <person name="Courty P.E."/>
            <person name="Kohler A."/>
            <person name="Kuo A."/>
            <person name="LaButti K."/>
            <person name="Pangilinan J."/>
            <person name="Lipzen A."/>
            <person name="Riley R."/>
            <person name="Andreopoulos W."/>
            <person name="He G."/>
            <person name="Johnson J."/>
            <person name="Nolan M."/>
            <person name="Tritt A."/>
            <person name="Barry K.W."/>
            <person name="Grigoriev I.V."/>
            <person name="Nagy L.G."/>
            <person name="Hibbett D."/>
            <person name="Henrissat B."/>
            <person name="Matheny P.B."/>
            <person name="Labbe J."/>
            <person name="Martin F.M."/>
        </authorList>
    </citation>
    <scope>NUCLEOTIDE SEQUENCE</scope>
    <source>
        <strain evidence="1">HHB10654</strain>
    </source>
</reference>
<reference evidence="1" key="1">
    <citation type="submission" date="2021-03" db="EMBL/GenBank/DDBJ databases">
        <authorList>
            <consortium name="DOE Joint Genome Institute"/>
            <person name="Ahrendt S."/>
            <person name="Looney B.P."/>
            <person name="Miyauchi S."/>
            <person name="Morin E."/>
            <person name="Drula E."/>
            <person name="Courty P.E."/>
            <person name="Chicoki N."/>
            <person name="Fauchery L."/>
            <person name="Kohler A."/>
            <person name="Kuo A."/>
            <person name="Labutti K."/>
            <person name="Pangilinan J."/>
            <person name="Lipzen A."/>
            <person name="Riley R."/>
            <person name="Andreopoulos W."/>
            <person name="He G."/>
            <person name="Johnson J."/>
            <person name="Barry K.W."/>
            <person name="Grigoriev I.V."/>
            <person name="Nagy L."/>
            <person name="Hibbett D."/>
            <person name="Henrissat B."/>
            <person name="Matheny P.B."/>
            <person name="Labbe J."/>
            <person name="Martin F."/>
        </authorList>
    </citation>
    <scope>NUCLEOTIDE SEQUENCE</scope>
    <source>
        <strain evidence="1">HHB10654</strain>
    </source>
</reference>
<dbReference type="EMBL" id="MU277193">
    <property type="protein sequence ID" value="KAI0066209.1"/>
    <property type="molecule type" value="Genomic_DNA"/>
</dbReference>
<name>A0ACB8TCZ9_9AGAM</name>
<dbReference type="Proteomes" id="UP000814140">
    <property type="component" value="Unassembled WGS sequence"/>
</dbReference>
<keyword evidence="2" id="KW-1185">Reference proteome</keyword>
<protein>
    <submittedName>
        <fullName evidence="1">Uncharacterized protein</fullName>
    </submittedName>
</protein>
<accession>A0ACB8TCZ9</accession>
<proteinExistence type="predicted"/>
<comment type="caution">
    <text evidence="1">The sequence shown here is derived from an EMBL/GenBank/DDBJ whole genome shotgun (WGS) entry which is preliminary data.</text>
</comment>
<evidence type="ECO:0000313" key="2">
    <source>
        <dbReference type="Proteomes" id="UP000814140"/>
    </source>
</evidence>